<evidence type="ECO:0000256" key="6">
    <source>
        <dbReference type="ARBA" id="ARBA00023136"/>
    </source>
</evidence>
<keyword evidence="6 7" id="KW-0472">Membrane</keyword>
<comment type="caution">
    <text evidence="9">The sequence shown here is derived from an EMBL/GenBank/DDBJ whole genome shotgun (WGS) entry which is preliminary data.</text>
</comment>
<dbReference type="PROSITE" id="PS50850">
    <property type="entry name" value="MFS"/>
    <property type="match status" value="1"/>
</dbReference>
<feature type="transmembrane region" description="Helical" evidence="7">
    <location>
        <begin position="160"/>
        <end position="179"/>
    </location>
</feature>
<dbReference type="PROSITE" id="PS00216">
    <property type="entry name" value="SUGAR_TRANSPORT_1"/>
    <property type="match status" value="1"/>
</dbReference>
<feature type="transmembrane region" description="Helical" evidence="7">
    <location>
        <begin position="95"/>
        <end position="112"/>
    </location>
</feature>
<feature type="transmembrane region" description="Helical" evidence="7">
    <location>
        <begin position="340"/>
        <end position="358"/>
    </location>
</feature>
<dbReference type="InterPro" id="IPR005829">
    <property type="entry name" value="Sugar_transporter_CS"/>
</dbReference>
<dbReference type="Proteomes" id="UP000196594">
    <property type="component" value="Unassembled WGS sequence"/>
</dbReference>
<sequence>MKNPYLKMGTGIYMSYLLLGMVNIILASNMGFLTEQMHVDRTDISLLISVIGIGHLFTVNISGKLSDRYGRKPLILVAAVLYVVFLVGMPLTNSFSIAIGLAFIAGTCNSLLDSGSYPALNEAFPKRAGSATVLIKAFVSIGAILLPMMIALFISKDLFFGYAFFVPAALFLVVAFIVLKSAFPKNKEDEFDHYLVDYSAVKVQFSIKPKFMKEGAALILFGFTSISLSMIVQTWMPTYAIEVLGYGDIEAVSLISFFSAGGLLSVILLTIFLNRWIKPVTAMIIYPFMAAVFLVLFLTNSTQGLTAFLIFFLGLFMSGIFQLAMTVMVELFPENKGTSVAYVSAAASVAFMVIPYGTGLLREYVNITSVFVFDFVLALVSILLATYIFIKYKKIKVVH</sequence>
<dbReference type="EMBL" id="NHNT01000001">
    <property type="protein sequence ID" value="OUZ40697.1"/>
    <property type="molecule type" value="Genomic_DNA"/>
</dbReference>
<comment type="subcellular location">
    <subcellularLocation>
        <location evidence="1">Cell membrane</location>
        <topology evidence="1">Multi-pass membrane protein</topology>
    </subcellularLocation>
</comment>
<dbReference type="Gene3D" id="1.20.1250.20">
    <property type="entry name" value="MFS general substrate transporter like domains"/>
    <property type="match status" value="2"/>
</dbReference>
<feature type="transmembrane region" description="Helical" evidence="7">
    <location>
        <begin position="364"/>
        <end position="390"/>
    </location>
</feature>
<dbReference type="InterPro" id="IPR036259">
    <property type="entry name" value="MFS_trans_sf"/>
</dbReference>
<comment type="similarity">
    <text evidence="2">Belongs to the major facilitator superfamily.</text>
</comment>
<dbReference type="InterPro" id="IPR051788">
    <property type="entry name" value="MFS_Transporter"/>
</dbReference>
<dbReference type="PANTHER" id="PTHR23514">
    <property type="entry name" value="BYPASS OF STOP CODON PROTEIN 6"/>
    <property type="match status" value="1"/>
</dbReference>
<dbReference type="InterPro" id="IPR011701">
    <property type="entry name" value="MFS"/>
</dbReference>
<keyword evidence="3" id="KW-0813">Transport</keyword>
<protein>
    <submittedName>
        <fullName evidence="9">MFS transporter</fullName>
    </submittedName>
</protein>
<evidence type="ECO:0000313" key="10">
    <source>
        <dbReference type="Proteomes" id="UP000196594"/>
    </source>
</evidence>
<keyword evidence="10" id="KW-1185">Reference proteome</keyword>
<evidence type="ECO:0000256" key="1">
    <source>
        <dbReference type="ARBA" id="ARBA00004651"/>
    </source>
</evidence>
<feature type="transmembrane region" description="Helical" evidence="7">
    <location>
        <begin position="44"/>
        <end position="61"/>
    </location>
</feature>
<feature type="transmembrane region" description="Helical" evidence="7">
    <location>
        <begin position="12"/>
        <end position="32"/>
    </location>
</feature>
<evidence type="ECO:0000256" key="7">
    <source>
        <dbReference type="SAM" id="Phobius"/>
    </source>
</evidence>
<feature type="transmembrane region" description="Helical" evidence="7">
    <location>
        <begin position="251"/>
        <end position="273"/>
    </location>
</feature>
<accession>A0ABX3ZM64</accession>
<feature type="transmembrane region" description="Helical" evidence="7">
    <location>
        <begin position="216"/>
        <end position="236"/>
    </location>
</feature>
<dbReference type="RefSeq" id="WP_087615559.1">
    <property type="nucleotide sequence ID" value="NZ_JAFBEY010000002.1"/>
</dbReference>
<dbReference type="PANTHER" id="PTHR23514:SF3">
    <property type="entry name" value="BYPASS OF STOP CODON PROTEIN 6"/>
    <property type="match status" value="1"/>
</dbReference>
<reference evidence="9 10" key="1">
    <citation type="journal article" date="2017" name="Int. J. Syst. Evol. Microbiol.">
        <title>Solibacillus kalamii sp. nov., isolated from a high-efficiency particulate arrestance filter system used in the International Space Station.</title>
        <authorList>
            <person name="Checinska Sielaff A."/>
            <person name="Kumar R.M."/>
            <person name="Pal D."/>
            <person name="Mayilraj S."/>
            <person name="Venkateswaran K."/>
        </authorList>
    </citation>
    <scope>NUCLEOTIDE SEQUENCE [LARGE SCALE GENOMIC DNA]</scope>
    <source>
        <strain evidence="9 10">ISSFR-015</strain>
    </source>
</reference>
<proteinExistence type="inferred from homology"/>
<dbReference type="SUPFAM" id="SSF103473">
    <property type="entry name" value="MFS general substrate transporter"/>
    <property type="match status" value="1"/>
</dbReference>
<feature type="transmembrane region" description="Helical" evidence="7">
    <location>
        <begin position="305"/>
        <end position="328"/>
    </location>
</feature>
<evidence type="ECO:0000259" key="8">
    <source>
        <dbReference type="PROSITE" id="PS50850"/>
    </source>
</evidence>
<evidence type="ECO:0000256" key="3">
    <source>
        <dbReference type="ARBA" id="ARBA00022448"/>
    </source>
</evidence>
<evidence type="ECO:0000256" key="5">
    <source>
        <dbReference type="ARBA" id="ARBA00022989"/>
    </source>
</evidence>
<feature type="transmembrane region" description="Helical" evidence="7">
    <location>
        <begin position="133"/>
        <end position="154"/>
    </location>
</feature>
<dbReference type="InterPro" id="IPR020846">
    <property type="entry name" value="MFS_dom"/>
</dbReference>
<organism evidence="9 10">
    <name type="scientific">Solibacillus kalamii</name>
    <dbReference type="NCBI Taxonomy" id="1748298"/>
    <lineage>
        <taxon>Bacteria</taxon>
        <taxon>Bacillati</taxon>
        <taxon>Bacillota</taxon>
        <taxon>Bacilli</taxon>
        <taxon>Bacillales</taxon>
        <taxon>Caryophanaceae</taxon>
        <taxon>Solibacillus</taxon>
    </lineage>
</organism>
<feature type="domain" description="Major facilitator superfamily (MFS) profile" evidence="8">
    <location>
        <begin position="8"/>
        <end position="393"/>
    </location>
</feature>
<feature type="transmembrane region" description="Helical" evidence="7">
    <location>
        <begin position="73"/>
        <end position="89"/>
    </location>
</feature>
<evidence type="ECO:0000313" key="9">
    <source>
        <dbReference type="EMBL" id="OUZ40697.1"/>
    </source>
</evidence>
<keyword evidence="4 7" id="KW-0812">Transmembrane</keyword>
<name>A0ABX3ZM64_9BACL</name>
<evidence type="ECO:0000256" key="4">
    <source>
        <dbReference type="ARBA" id="ARBA00022692"/>
    </source>
</evidence>
<keyword evidence="5 7" id="KW-1133">Transmembrane helix</keyword>
<feature type="transmembrane region" description="Helical" evidence="7">
    <location>
        <begin position="280"/>
        <end position="299"/>
    </location>
</feature>
<gene>
    <name evidence="9" type="ORF">CBM15_02175</name>
</gene>
<dbReference type="Pfam" id="PF07690">
    <property type="entry name" value="MFS_1"/>
    <property type="match status" value="1"/>
</dbReference>
<evidence type="ECO:0000256" key="2">
    <source>
        <dbReference type="ARBA" id="ARBA00008335"/>
    </source>
</evidence>